<dbReference type="CDD" id="cd18186">
    <property type="entry name" value="BTB_POZ_ZBTB_KLHL-like"/>
    <property type="match status" value="1"/>
</dbReference>
<evidence type="ECO:0000313" key="3">
    <source>
        <dbReference type="Proteomes" id="UP000182658"/>
    </source>
</evidence>
<gene>
    <name evidence="2" type="ORF">CONLIGDRAFT_634548</name>
</gene>
<reference evidence="2 3" key="1">
    <citation type="submission" date="2016-10" db="EMBL/GenBank/DDBJ databases">
        <title>Draft genome sequence of Coniochaeta ligniaria NRRL30616, a lignocellulolytic fungus for bioabatement of inhibitors in plant biomass hydrolysates.</title>
        <authorList>
            <consortium name="DOE Joint Genome Institute"/>
            <person name="Jimenez D.J."/>
            <person name="Hector R.E."/>
            <person name="Riley R."/>
            <person name="Sun H."/>
            <person name="Grigoriev I.V."/>
            <person name="Van Elsas J.D."/>
            <person name="Nichols N.N."/>
        </authorList>
    </citation>
    <scope>NUCLEOTIDE SEQUENCE [LARGE SCALE GENOMIC DNA]</scope>
    <source>
        <strain evidence="2 3">NRRL 30616</strain>
    </source>
</reference>
<protein>
    <submittedName>
        <fullName evidence="2">POZ domain-containing protein</fullName>
    </submittedName>
</protein>
<feature type="domain" description="BTB" evidence="1">
    <location>
        <begin position="19"/>
        <end position="86"/>
    </location>
</feature>
<dbReference type="EMBL" id="KV875100">
    <property type="protein sequence ID" value="OIW26251.1"/>
    <property type="molecule type" value="Genomic_DNA"/>
</dbReference>
<dbReference type="InterPro" id="IPR000210">
    <property type="entry name" value="BTB/POZ_dom"/>
</dbReference>
<dbReference type="InterPro" id="IPR011333">
    <property type="entry name" value="SKP1/BTB/POZ_sf"/>
</dbReference>
<evidence type="ECO:0000313" key="2">
    <source>
        <dbReference type="EMBL" id="OIW26251.1"/>
    </source>
</evidence>
<dbReference type="STRING" id="1408157.A0A1J7IG38"/>
<accession>A0A1J7IG38</accession>
<organism evidence="2 3">
    <name type="scientific">Coniochaeta ligniaria NRRL 30616</name>
    <dbReference type="NCBI Taxonomy" id="1408157"/>
    <lineage>
        <taxon>Eukaryota</taxon>
        <taxon>Fungi</taxon>
        <taxon>Dikarya</taxon>
        <taxon>Ascomycota</taxon>
        <taxon>Pezizomycotina</taxon>
        <taxon>Sordariomycetes</taxon>
        <taxon>Sordariomycetidae</taxon>
        <taxon>Coniochaetales</taxon>
        <taxon>Coniochaetaceae</taxon>
        <taxon>Coniochaeta</taxon>
    </lineage>
</organism>
<dbReference type="InParanoid" id="A0A1J7IG38"/>
<dbReference type="PROSITE" id="PS50097">
    <property type="entry name" value="BTB"/>
    <property type="match status" value="1"/>
</dbReference>
<dbReference type="OrthoDB" id="1022638at2759"/>
<dbReference type="Gene3D" id="3.30.710.10">
    <property type="entry name" value="Potassium Channel Kv1.1, Chain A"/>
    <property type="match status" value="1"/>
</dbReference>
<dbReference type="SMART" id="SM00225">
    <property type="entry name" value="BTB"/>
    <property type="match status" value="1"/>
</dbReference>
<dbReference type="SUPFAM" id="SSF54695">
    <property type="entry name" value="POZ domain"/>
    <property type="match status" value="1"/>
</dbReference>
<dbReference type="Pfam" id="PF00651">
    <property type="entry name" value="BTB"/>
    <property type="match status" value="1"/>
</dbReference>
<proteinExistence type="predicted"/>
<keyword evidence="3" id="KW-1185">Reference proteome</keyword>
<dbReference type="Proteomes" id="UP000182658">
    <property type="component" value="Unassembled WGS sequence"/>
</dbReference>
<dbReference type="PANTHER" id="PTHR47843:SF5">
    <property type="entry name" value="BTB_POZ DOMAIN PROTEIN"/>
    <property type="match status" value="1"/>
</dbReference>
<dbReference type="PANTHER" id="PTHR47843">
    <property type="entry name" value="BTB DOMAIN-CONTAINING PROTEIN-RELATED"/>
    <property type="match status" value="1"/>
</dbReference>
<name>A0A1J7IG38_9PEZI</name>
<sequence>MDNRFLSSDQKLLESGLFADVTVTCKGRTWQLHKNILCSRSVWFEKALNGNFLEASTGVVDITNFEPEAMDWLITYIYTGVCDIAKLMPTRKTQFLTCIEVYTISDYFAMTPLAQIALDTLKSDFDSKTAPMQLSYEPIDYMDELLDAIRLVYQDIPLTDTNCDTNTATSSSSALRTAFVHFVFATRFFFLNNKAFSSFLDSTPVFALDLFRVMRSAADFAAHLPESYCSICRNKPTRSEKGHYTHLAPEKMKLVACCANCASKKEFLPPTEDWTSKSVV</sequence>
<evidence type="ECO:0000259" key="1">
    <source>
        <dbReference type="PROSITE" id="PS50097"/>
    </source>
</evidence>
<dbReference type="AlphaFoldDB" id="A0A1J7IG38"/>